<dbReference type="RefSeq" id="WP_093839933.1">
    <property type="nucleotide sequence ID" value="NZ_FOLM01000010.1"/>
</dbReference>
<gene>
    <name evidence="1" type="ORF">SAMN05421773_11092</name>
</gene>
<name>A0A1I1PVY4_9ACTN</name>
<evidence type="ECO:0000313" key="2">
    <source>
        <dbReference type="Proteomes" id="UP000199207"/>
    </source>
</evidence>
<organism evidence="1 2">
    <name type="scientific">Streptomyces aidingensis</name>
    <dbReference type="NCBI Taxonomy" id="910347"/>
    <lineage>
        <taxon>Bacteria</taxon>
        <taxon>Bacillati</taxon>
        <taxon>Actinomycetota</taxon>
        <taxon>Actinomycetes</taxon>
        <taxon>Kitasatosporales</taxon>
        <taxon>Streptomycetaceae</taxon>
        <taxon>Streptomyces</taxon>
    </lineage>
</organism>
<dbReference type="EMBL" id="FOLM01000010">
    <property type="protein sequence ID" value="SFD14064.1"/>
    <property type="molecule type" value="Genomic_DNA"/>
</dbReference>
<dbReference type="Proteomes" id="UP000199207">
    <property type="component" value="Unassembled WGS sequence"/>
</dbReference>
<protein>
    <submittedName>
        <fullName evidence="1">Uncharacterized protein</fullName>
    </submittedName>
</protein>
<proteinExistence type="predicted"/>
<accession>A0A1I1PVY4</accession>
<sequence>MNQTPPPDNAAAMAMTAYTLGRALYTAALRGGVSETVRDRMMKPRPGDLVIEVTAFHTQLDPDGIGRLVSIQGTPEMPERYVVEPLHRPGTQQGWRNATFAAVPDQPSAERWAEGGEPS</sequence>
<dbReference type="AlphaFoldDB" id="A0A1I1PVY4"/>
<reference evidence="1 2" key="1">
    <citation type="submission" date="2016-10" db="EMBL/GenBank/DDBJ databases">
        <authorList>
            <person name="de Groot N.N."/>
        </authorList>
    </citation>
    <scope>NUCLEOTIDE SEQUENCE [LARGE SCALE GENOMIC DNA]</scope>
    <source>
        <strain evidence="1 2">CGMCC 4.5739</strain>
    </source>
</reference>
<dbReference type="OrthoDB" id="4198121at2"/>
<keyword evidence="2" id="KW-1185">Reference proteome</keyword>
<dbReference type="STRING" id="910347.SAMN05421773_11092"/>
<evidence type="ECO:0000313" key="1">
    <source>
        <dbReference type="EMBL" id="SFD14064.1"/>
    </source>
</evidence>